<name>A0ABR1HL69_9HYPO</name>
<evidence type="ECO:0000313" key="2">
    <source>
        <dbReference type="Proteomes" id="UP001498421"/>
    </source>
</evidence>
<dbReference type="EMBL" id="JAZAVK010000114">
    <property type="protein sequence ID" value="KAK7421971.1"/>
    <property type="molecule type" value="Genomic_DNA"/>
</dbReference>
<dbReference type="Proteomes" id="UP001498421">
    <property type="component" value="Unassembled WGS sequence"/>
</dbReference>
<comment type="caution">
    <text evidence="1">The sequence shown here is derived from an EMBL/GenBank/DDBJ whole genome shotgun (WGS) entry which is preliminary data.</text>
</comment>
<evidence type="ECO:0000313" key="1">
    <source>
        <dbReference type="EMBL" id="KAK7421971.1"/>
    </source>
</evidence>
<organism evidence="1 2">
    <name type="scientific">Neonectria magnoliae</name>
    <dbReference type="NCBI Taxonomy" id="2732573"/>
    <lineage>
        <taxon>Eukaryota</taxon>
        <taxon>Fungi</taxon>
        <taxon>Dikarya</taxon>
        <taxon>Ascomycota</taxon>
        <taxon>Pezizomycotina</taxon>
        <taxon>Sordariomycetes</taxon>
        <taxon>Hypocreomycetidae</taxon>
        <taxon>Hypocreales</taxon>
        <taxon>Nectriaceae</taxon>
        <taxon>Neonectria</taxon>
    </lineage>
</organism>
<gene>
    <name evidence="1" type="ORF">QQZ08_009692</name>
</gene>
<accession>A0ABR1HL69</accession>
<sequence length="148" mass="16970">MDHFLLPEGKAHLRVPNLTTQEYIRGDGDFKGYPSRMKWRENSFGGRRREQLQAFFQSWLFFGCAIEVLAIAHVKAEQADFLDETGQYVSTRQLSRFLCKSAGLGMSDMGIDGHYYLARLKPGEDEVSHGNCTQYECCARNVDKDTYK</sequence>
<protein>
    <submittedName>
        <fullName evidence="1">Uncharacterized protein</fullName>
    </submittedName>
</protein>
<proteinExistence type="predicted"/>
<reference evidence="1 2" key="1">
    <citation type="journal article" date="2025" name="Microbiol. Resour. Announc.">
        <title>Draft genome sequences for Neonectria magnoliae and Neonectria punicea, canker pathogens of Liriodendron tulipifera and Acer saccharum in West Virginia.</title>
        <authorList>
            <person name="Petronek H.M."/>
            <person name="Kasson M.T."/>
            <person name="Metheny A.M."/>
            <person name="Stauder C.M."/>
            <person name="Lovett B."/>
            <person name="Lynch S.C."/>
            <person name="Garnas J.R."/>
            <person name="Kasson L.R."/>
            <person name="Stajich J.E."/>
        </authorList>
    </citation>
    <scope>NUCLEOTIDE SEQUENCE [LARGE SCALE GENOMIC DNA]</scope>
    <source>
        <strain evidence="1 2">NRRL 64651</strain>
    </source>
</reference>
<keyword evidence="2" id="KW-1185">Reference proteome</keyword>